<name>A0A0F9Q4A2_9ZZZZ</name>
<reference evidence="1" key="1">
    <citation type="journal article" date="2015" name="Nature">
        <title>Complex archaea that bridge the gap between prokaryotes and eukaryotes.</title>
        <authorList>
            <person name="Spang A."/>
            <person name="Saw J.H."/>
            <person name="Jorgensen S.L."/>
            <person name="Zaremba-Niedzwiedzka K."/>
            <person name="Martijn J."/>
            <person name="Lind A.E."/>
            <person name="van Eijk R."/>
            <person name="Schleper C."/>
            <person name="Guy L."/>
            <person name="Ettema T.J."/>
        </authorList>
    </citation>
    <scope>NUCLEOTIDE SEQUENCE</scope>
</reference>
<comment type="caution">
    <text evidence="1">The sequence shown here is derived from an EMBL/GenBank/DDBJ whole genome shotgun (WGS) entry which is preliminary data.</text>
</comment>
<dbReference type="EMBL" id="LAZR01002303">
    <property type="protein sequence ID" value="KKN31782.1"/>
    <property type="molecule type" value="Genomic_DNA"/>
</dbReference>
<organism evidence="1">
    <name type="scientific">marine sediment metagenome</name>
    <dbReference type="NCBI Taxonomy" id="412755"/>
    <lineage>
        <taxon>unclassified sequences</taxon>
        <taxon>metagenomes</taxon>
        <taxon>ecological metagenomes</taxon>
    </lineage>
</organism>
<protein>
    <submittedName>
        <fullName evidence="1">Uncharacterized protein</fullName>
    </submittedName>
</protein>
<sequence length="156" mass="17303">MREGCPIAPVELRPEPECQEACGYLLEVWPARDMLTVFCHFCGQMRGVDAVTFQDGEKEVSWRLLRLCEWMNDHAGNPKGMAEDALLTDVATNLKATAWARALMAGEVVPAMVAIRVLNSRQYYRLDAIPGVHLGDDAKRLTMLTVSKTERVGAAP</sequence>
<accession>A0A0F9Q4A2</accession>
<proteinExistence type="predicted"/>
<evidence type="ECO:0000313" key="1">
    <source>
        <dbReference type="EMBL" id="KKN31782.1"/>
    </source>
</evidence>
<gene>
    <name evidence="1" type="ORF">LCGC14_0820660</name>
</gene>
<dbReference type="AlphaFoldDB" id="A0A0F9Q4A2"/>